<evidence type="ECO:0000256" key="4">
    <source>
        <dbReference type="SAM" id="SignalP"/>
    </source>
</evidence>
<dbReference type="GO" id="GO:0071949">
    <property type="term" value="F:FAD binding"/>
    <property type="evidence" value="ECO:0007669"/>
    <property type="project" value="InterPro"/>
</dbReference>
<proteinExistence type="predicted"/>
<dbReference type="SUPFAM" id="SSF51905">
    <property type="entry name" value="FAD/NAD(P)-binding domain"/>
    <property type="match status" value="1"/>
</dbReference>
<sequence length="446" mass="49319">MAPLKILIVGCSIAGPTLATFLRLSDLPASDKPHITVVERSSTIRKQGQNVDIRGGGVTIIRKLGVENVIRASTTGGVNSLARGVRREGGAGIEYIFGDCLGVLEQSGSQVHLRFAKSGKKQGFDVVVGADGLQSGTRVFTWGSAGEKDRIKRLGMFSAFFSIPKGDTDSEWRRWYHAPGRRWIMVRPSDQKHKTTVLMSVVNEEDARLVQVASNRREDMGAQKRLMAEYFEDAGWESHRIIEGMMETTDFYYDLVAQVKMDKWSQGRVISLGDAGYCASPISAMGTTLAFIGAYNLAGALLRNPEEQLTAFAKRATTANNSDNLPLETQPLQATLFSLLNKSPIPSVTMGVCVSILKMDLSWGTRWFLLKNHIKQLLKRWNGNPAASDFSFSRGPSELWDAWERSSDAPVSAVRPDTSPLSSPLSSVRFYSLPRIRRLSQRWTVE</sequence>
<keyword evidence="1" id="KW-0285">Flavoprotein</keyword>
<evidence type="ECO:0000259" key="5">
    <source>
        <dbReference type="Pfam" id="PF01494"/>
    </source>
</evidence>
<dbReference type="GO" id="GO:0016491">
    <property type="term" value="F:oxidoreductase activity"/>
    <property type="evidence" value="ECO:0007669"/>
    <property type="project" value="UniProtKB-KW"/>
</dbReference>
<evidence type="ECO:0000256" key="2">
    <source>
        <dbReference type="ARBA" id="ARBA00022827"/>
    </source>
</evidence>
<keyword evidence="4" id="KW-0732">Signal</keyword>
<dbReference type="PANTHER" id="PTHR46865:SF2">
    <property type="entry name" value="MONOOXYGENASE"/>
    <property type="match status" value="1"/>
</dbReference>
<dbReference type="HOGENOM" id="CLU_009665_1_1_1"/>
<dbReference type="STRING" id="5601.A0A0D2FWG1"/>
<dbReference type="Gene3D" id="3.50.50.60">
    <property type="entry name" value="FAD/NAD(P)-binding domain"/>
    <property type="match status" value="1"/>
</dbReference>
<evidence type="ECO:0000256" key="1">
    <source>
        <dbReference type="ARBA" id="ARBA00022630"/>
    </source>
</evidence>
<organism evidence="6 7">
    <name type="scientific">Phialophora macrospora</name>
    <dbReference type="NCBI Taxonomy" id="1851006"/>
    <lineage>
        <taxon>Eukaryota</taxon>
        <taxon>Fungi</taxon>
        <taxon>Dikarya</taxon>
        <taxon>Ascomycota</taxon>
        <taxon>Pezizomycotina</taxon>
        <taxon>Eurotiomycetes</taxon>
        <taxon>Chaetothyriomycetidae</taxon>
        <taxon>Chaetothyriales</taxon>
        <taxon>Herpotrichiellaceae</taxon>
        <taxon>Phialophora</taxon>
    </lineage>
</organism>
<dbReference type="InterPro" id="IPR051704">
    <property type="entry name" value="FAD_aromatic-hydroxylase"/>
</dbReference>
<dbReference type="PANTHER" id="PTHR46865">
    <property type="entry name" value="OXIDOREDUCTASE-RELATED"/>
    <property type="match status" value="1"/>
</dbReference>
<gene>
    <name evidence="6" type="ORF">PV04_03063</name>
</gene>
<feature type="signal peptide" evidence="4">
    <location>
        <begin position="1"/>
        <end position="19"/>
    </location>
</feature>
<feature type="chain" id="PRO_5002242212" description="FAD-binding domain-containing protein" evidence="4">
    <location>
        <begin position="20"/>
        <end position="446"/>
    </location>
</feature>
<dbReference type="AlphaFoldDB" id="A0A0D2FWG1"/>
<evidence type="ECO:0000256" key="3">
    <source>
        <dbReference type="ARBA" id="ARBA00023002"/>
    </source>
</evidence>
<accession>A0A0D2FWG1</accession>
<dbReference type="InterPro" id="IPR002938">
    <property type="entry name" value="FAD-bd"/>
</dbReference>
<name>A0A0D2FWG1_9EURO</name>
<keyword evidence="2" id="KW-0274">FAD</keyword>
<dbReference type="EMBL" id="KN846957">
    <property type="protein sequence ID" value="KIW70825.1"/>
    <property type="molecule type" value="Genomic_DNA"/>
</dbReference>
<dbReference type="PRINTS" id="PR00420">
    <property type="entry name" value="RNGMNOXGNASE"/>
</dbReference>
<dbReference type="Pfam" id="PF01494">
    <property type="entry name" value="FAD_binding_3"/>
    <property type="match status" value="1"/>
</dbReference>
<reference evidence="6 7" key="1">
    <citation type="submission" date="2015-01" db="EMBL/GenBank/DDBJ databases">
        <title>The Genome Sequence of Capronia semiimmersa CBS27337.</title>
        <authorList>
            <consortium name="The Broad Institute Genomics Platform"/>
            <person name="Cuomo C."/>
            <person name="de Hoog S."/>
            <person name="Gorbushina A."/>
            <person name="Stielow B."/>
            <person name="Teixiera M."/>
            <person name="Abouelleil A."/>
            <person name="Chapman S.B."/>
            <person name="Priest M."/>
            <person name="Young S.K."/>
            <person name="Wortman J."/>
            <person name="Nusbaum C."/>
            <person name="Birren B."/>
        </authorList>
    </citation>
    <scope>NUCLEOTIDE SEQUENCE [LARGE SCALE GENOMIC DNA]</scope>
    <source>
        <strain evidence="6 7">CBS 27337</strain>
    </source>
</reference>
<dbReference type="InterPro" id="IPR036188">
    <property type="entry name" value="FAD/NAD-bd_sf"/>
</dbReference>
<evidence type="ECO:0000313" key="6">
    <source>
        <dbReference type="EMBL" id="KIW70825.1"/>
    </source>
</evidence>
<protein>
    <recommendedName>
        <fullName evidence="5">FAD-binding domain-containing protein</fullName>
    </recommendedName>
</protein>
<feature type="domain" description="FAD-binding" evidence="5">
    <location>
        <begin position="110"/>
        <end position="302"/>
    </location>
</feature>
<dbReference type="Proteomes" id="UP000054266">
    <property type="component" value="Unassembled WGS sequence"/>
</dbReference>
<keyword evidence="3" id="KW-0560">Oxidoreductase</keyword>
<keyword evidence="7" id="KW-1185">Reference proteome</keyword>
<evidence type="ECO:0000313" key="7">
    <source>
        <dbReference type="Proteomes" id="UP000054266"/>
    </source>
</evidence>